<gene>
    <name evidence="8" type="ORF">AB675_8451</name>
</gene>
<keyword evidence="3" id="KW-0862">Zinc</keyword>
<evidence type="ECO:0000313" key="8">
    <source>
        <dbReference type="EMBL" id="KPI44352.1"/>
    </source>
</evidence>
<dbReference type="STRING" id="1664694.A0A0N1P305"/>
<dbReference type="RefSeq" id="XP_018004315.1">
    <property type="nucleotide sequence ID" value="XM_018148898.1"/>
</dbReference>
<name>A0A0N1P305_9EURO</name>
<feature type="compositionally biased region" description="Basic residues" evidence="5">
    <location>
        <begin position="111"/>
        <end position="120"/>
    </location>
</feature>
<evidence type="ECO:0000259" key="7">
    <source>
        <dbReference type="PROSITE" id="PS51382"/>
    </source>
</evidence>
<comment type="caution">
    <text evidence="8">The sequence shown here is derived from an EMBL/GenBank/DDBJ whole genome shotgun (WGS) entry which is preliminary data.</text>
</comment>
<sequence length="465" mass="53055">MKFGQDYQAALQREEFPQDWVESAISYKKLKKCIKRVQQELNGLGLDQDTLNALWQHVSTGTEALSDDNVASRMLHYTFDGNDKVRFVPKLTIALDPRDGSPMDAWLSPSTRRHLRRLSRNSKPLVDVEEVSPSAPNGGDADNSETDATEATDTTEASEEQQHSEIETVEIPLTSDSEFFQILRRELRSLDGLQHKEQQTISDDISRLAHQLQDLKASKKKRSKQDIEQWRRLFELYAESEVFRSSHEADAGARDVEHAQKQLQLFTKSVQEQRVKGALVSKESNEAMDRFLKINIDLLRLMRFQEMNRIALSKILKKFDKRTALHARAAIPESLRSGAAVSQDLARGTCYTIANELMSVIPQVNDYLCPVCFSITYKPVRLACNHVFCIRCLIIMQREEQSHCPMCRADVVLKADSDNVDQKLMAFLEKNFKAEVKEKQKANEIAAAIDRFGEPYMEPLKCSVM</sequence>
<dbReference type="GeneID" id="28740778"/>
<feature type="domain" description="RING-type" evidence="6">
    <location>
        <begin position="369"/>
        <end position="408"/>
    </location>
</feature>
<keyword evidence="1" id="KW-0479">Metal-binding</keyword>
<evidence type="ECO:0000259" key="6">
    <source>
        <dbReference type="PROSITE" id="PS50089"/>
    </source>
</evidence>
<dbReference type="PANTHER" id="PTHR23327">
    <property type="entry name" value="RING FINGER PROTEIN 127"/>
    <property type="match status" value="1"/>
</dbReference>
<dbReference type="SMART" id="SM00184">
    <property type="entry name" value="RING"/>
    <property type="match status" value="1"/>
</dbReference>
<proteinExistence type="predicted"/>
<dbReference type="Gene3D" id="3.30.40.10">
    <property type="entry name" value="Zinc/RING finger domain, C3HC4 (zinc finger)"/>
    <property type="match status" value="1"/>
</dbReference>
<keyword evidence="9" id="KW-1185">Reference proteome</keyword>
<evidence type="ECO:0000256" key="3">
    <source>
        <dbReference type="ARBA" id="ARBA00022833"/>
    </source>
</evidence>
<evidence type="ECO:0000256" key="4">
    <source>
        <dbReference type="PROSITE-ProRule" id="PRU00175"/>
    </source>
</evidence>
<keyword evidence="2 4" id="KW-0863">Zinc-finger</keyword>
<dbReference type="EMBL" id="LFJN01000003">
    <property type="protein sequence ID" value="KPI44352.1"/>
    <property type="molecule type" value="Genomic_DNA"/>
</dbReference>
<evidence type="ECO:0000256" key="5">
    <source>
        <dbReference type="SAM" id="MobiDB-lite"/>
    </source>
</evidence>
<feature type="region of interest" description="Disordered" evidence="5">
    <location>
        <begin position="98"/>
        <end position="170"/>
    </location>
</feature>
<evidence type="ECO:0000256" key="2">
    <source>
        <dbReference type="ARBA" id="ARBA00022771"/>
    </source>
</evidence>
<dbReference type="AlphaFoldDB" id="A0A0N1P305"/>
<dbReference type="VEuPathDB" id="FungiDB:AB675_8451"/>
<dbReference type="InterPro" id="IPR017907">
    <property type="entry name" value="Znf_RING_CS"/>
</dbReference>
<dbReference type="PROSITE" id="PS00518">
    <property type="entry name" value="ZF_RING_1"/>
    <property type="match status" value="1"/>
</dbReference>
<dbReference type="GO" id="GO:0008270">
    <property type="term" value="F:zinc ion binding"/>
    <property type="evidence" value="ECO:0007669"/>
    <property type="project" value="UniProtKB-KW"/>
</dbReference>
<organism evidence="8 9">
    <name type="scientific">Cyphellophora attinorum</name>
    <dbReference type="NCBI Taxonomy" id="1664694"/>
    <lineage>
        <taxon>Eukaryota</taxon>
        <taxon>Fungi</taxon>
        <taxon>Dikarya</taxon>
        <taxon>Ascomycota</taxon>
        <taxon>Pezizomycotina</taxon>
        <taxon>Eurotiomycetes</taxon>
        <taxon>Chaetothyriomycetidae</taxon>
        <taxon>Chaetothyriales</taxon>
        <taxon>Cyphellophoraceae</taxon>
        <taxon>Cyphellophora</taxon>
    </lineage>
</organism>
<reference evidence="8 9" key="1">
    <citation type="submission" date="2015-06" db="EMBL/GenBank/DDBJ databases">
        <title>Draft genome of the ant-associated black yeast Phialophora attae CBS 131958.</title>
        <authorList>
            <person name="Moreno L.F."/>
            <person name="Stielow B.J."/>
            <person name="de Hoog S."/>
            <person name="Vicente V.A."/>
            <person name="Weiss V.A."/>
            <person name="de Vries M."/>
            <person name="Cruz L.M."/>
            <person name="Souza E.M."/>
        </authorList>
    </citation>
    <scope>NUCLEOTIDE SEQUENCE [LARGE SCALE GENOMIC DNA]</scope>
    <source>
        <strain evidence="8 9">CBS 131958</strain>
    </source>
</reference>
<accession>A0A0N1P305</accession>
<dbReference type="InterPro" id="IPR013083">
    <property type="entry name" value="Znf_RING/FYVE/PHD"/>
</dbReference>
<feature type="domain" description="SPX" evidence="7">
    <location>
        <begin position="1"/>
        <end position="333"/>
    </location>
</feature>
<dbReference type="SUPFAM" id="SSF57850">
    <property type="entry name" value="RING/U-box"/>
    <property type="match status" value="1"/>
</dbReference>
<dbReference type="PROSITE" id="PS51382">
    <property type="entry name" value="SPX"/>
    <property type="match status" value="1"/>
</dbReference>
<evidence type="ECO:0000313" key="9">
    <source>
        <dbReference type="Proteomes" id="UP000038010"/>
    </source>
</evidence>
<dbReference type="PROSITE" id="PS50089">
    <property type="entry name" value="ZF_RING_2"/>
    <property type="match status" value="1"/>
</dbReference>
<evidence type="ECO:0000256" key="1">
    <source>
        <dbReference type="ARBA" id="ARBA00022723"/>
    </source>
</evidence>
<dbReference type="Pfam" id="PF03105">
    <property type="entry name" value="SPX"/>
    <property type="match status" value="1"/>
</dbReference>
<dbReference type="InterPro" id="IPR001841">
    <property type="entry name" value="Znf_RING"/>
</dbReference>
<dbReference type="Proteomes" id="UP000038010">
    <property type="component" value="Unassembled WGS sequence"/>
</dbReference>
<protein>
    <submittedName>
        <fullName evidence="8">Putative RING finger protein</fullName>
    </submittedName>
</protein>
<dbReference type="Pfam" id="PF13920">
    <property type="entry name" value="zf-C3HC4_3"/>
    <property type="match status" value="1"/>
</dbReference>
<dbReference type="OrthoDB" id="5588846at2759"/>
<dbReference type="PANTHER" id="PTHR23327:SF51">
    <property type="entry name" value="TRANSCRIPTIONAL REGULATOR OF YEAST FORM ADHERENCE 3"/>
    <property type="match status" value="1"/>
</dbReference>
<dbReference type="InterPro" id="IPR004331">
    <property type="entry name" value="SPX_dom"/>
</dbReference>